<dbReference type="SUPFAM" id="SSF47923">
    <property type="entry name" value="Ypt/Rab-GAP domain of gyp1p"/>
    <property type="match status" value="2"/>
</dbReference>
<dbReference type="SMART" id="SM00164">
    <property type="entry name" value="TBC"/>
    <property type="match status" value="1"/>
</dbReference>
<feature type="compositionally biased region" description="Polar residues" evidence="1">
    <location>
        <begin position="235"/>
        <end position="250"/>
    </location>
</feature>
<feature type="compositionally biased region" description="Low complexity" evidence="1">
    <location>
        <begin position="225"/>
        <end position="234"/>
    </location>
</feature>
<feature type="region of interest" description="Disordered" evidence="1">
    <location>
        <begin position="206"/>
        <end position="255"/>
    </location>
</feature>
<dbReference type="EMBL" id="JASJQH010007479">
    <property type="protein sequence ID" value="KAK9708493.1"/>
    <property type="molecule type" value="Genomic_DNA"/>
</dbReference>
<dbReference type="InterPro" id="IPR035969">
    <property type="entry name" value="Rab-GAP_TBC_sf"/>
</dbReference>
<dbReference type="Proteomes" id="UP001479436">
    <property type="component" value="Unassembled WGS sequence"/>
</dbReference>
<evidence type="ECO:0000256" key="1">
    <source>
        <dbReference type="SAM" id="MobiDB-lite"/>
    </source>
</evidence>
<dbReference type="Pfam" id="PF00566">
    <property type="entry name" value="RabGAP-TBC"/>
    <property type="match status" value="1"/>
</dbReference>
<sequence length="900" mass="101218">MSISGSLISSNLGATACEGNTNLLTSPLTCLLSKATDKHPLSESDTESDRPLDLDSISDSCSFTGSVDFRSQRYSRPFSVSTQDSDLQSLEDESDIDSQLPFSNIHLLSDATLTKLITTSSPALIRRIFKSCCSDLRRAHTLIAEKDVEIKNLREEWSRLKHSTSDPYLNKHTHKHSFNDTIEKQLEIEPDTDSEWFLDSRTQNFSPETYQPQVSSPPAPRTPSRRSSSLSSSSTQLPHTRNSPKFNSLPSPLRSPRFQVPVRASIEKWTVGLLHWKSKQTQNVGEDTTKATNEVNYGSSGQSEYQNPTENETKSTVSHNPYSTIVEDKLDWKEDSYQAQLPDDLPPSEIMPQPLHYKAIMLAARLLNVDGTTSSKLYTNSKGTSALIARWTVGLLSGEKKRRPSVFNTFAVKEATFCRELSVRSRNSIYLDDFELDDRTTVDEISISSEMGHTKAKESLLEVNSATKPPVNPPKSQDKATLVELKPINRYSQLSLVKQEMTYPTDCYGFYFDSSLPSSVGNPGPIIHPPPNSPTFSPTTTTLTKDVAHNPPVHVSLSQLIDTHDTPQAPQKDKWEIFIERRKAALAKEINGDGETVIVEGLGLAGMGEVEYKEFKKLVHAGVPVVYRAKVWGECSGAYDRKEPGYYSELLVRHENQESVFLEQIELDLHRTLPNNVFFGENGNGVEKLRRILVAYSWHNPSIGYCQGMNLIAATLLLTQSNEEDAFWTLVCIIEHILPPDYYTGQLLVSQADQRVLKELVKEILPRLDEHFHKLGVDLGAVTFSWFLSIYTDCFPVETLFRVWDIFFIQGMITLFRVAIALLKINEKTLLKCQTSASMYGYLKSMTFSTYQVDLLIKTALVTLKPYIKRSVVQVKRDRHTSQIKHELGILEDAVETKAI</sequence>
<dbReference type="PANTHER" id="PTHR47219:SF20">
    <property type="entry name" value="TBC1 DOMAIN FAMILY MEMBER 2B"/>
    <property type="match status" value="1"/>
</dbReference>
<dbReference type="InterPro" id="IPR050302">
    <property type="entry name" value="Rab_GAP_TBC_domain"/>
</dbReference>
<accession>A0ABR2VXK5</accession>
<dbReference type="PROSITE" id="PS50086">
    <property type="entry name" value="TBC_RABGAP"/>
    <property type="match status" value="1"/>
</dbReference>
<dbReference type="PANTHER" id="PTHR47219">
    <property type="entry name" value="RAB GTPASE-ACTIVATING PROTEIN 1-LIKE"/>
    <property type="match status" value="1"/>
</dbReference>
<protein>
    <recommendedName>
        <fullName evidence="2">Rab-GAP TBC domain-containing protein</fullName>
    </recommendedName>
</protein>
<name>A0ABR2VXK5_9FUNG</name>
<evidence type="ECO:0000259" key="2">
    <source>
        <dbReference type="PROSITE" id="PS50086"/>
    </source>
</evidence>
<keyword evidence="4" id="KW-1185">Reference proteome</keyword>
<feature type="domain" description="Rab-GAP TBC" evidence="2">
    <location>
        <begin position="622"/>
        <end position="811"/>
    </location>
</feature>
<comment type="caution">
    <text evidence="3">The sequence shown here is derived from an EMBL/GenBank/DDBJ whole genome shotgun (WGS) entry which is preliminary data.</text>
</comment>
<proteinExistence type="predicted"/>
<dbReference type="InterPro" id="IPR000195">
    <property type="entry name" value="Rab-GAP-TBC_dom"/>
</dbReference>
<evidence type="ECO:0000313" key="4">
    <source>
        <dbReference type="Proteomes" id="UP001479436"/>
    </source>
</evidence>
<reference evidence="3 4" key="1">
    <citation type="submission" date="2023-04" db="EMBL/GenBank/DDBJ databases">
        <title>Genome of Basidiobolus ranarum AG-B5.</title>
        <authorList>
            <person name="Stajich J.E."/>
            <person name="Carter-House D."/>
            <person name="Gryganskyi A."/>
        </authorList>
    </citation>
    <scope>NUCLEOTIDE SEQUENCE [LARGE SCALE GENOMIC DNA]</scope>
    <source>
        <strain evidence="3 4">AG-B5</strain>
    </source>
</reference>
<evidence type="ECO:0000313" key="3">
    <source>
        <dbReference type="EMBL" id="KAK9708493.1"/>
    </source>
</evidence>
<dbReference type="Gene3D" id="1.10.472.80">
    <property type="entry name" value="Ypt/Rab-GAP domain of gyp1p, domain 3"/>
    <property type="match status" value="1"/>
</dbReference>
<dbReference type="Gene3D" id="1.10.8.270">
    <property type="entry name" value="putative rabgap domain of human tbc1 domain family member 14 like domains"/>
    <property type="match status" value="1"/>
</dbReference>
<gene>
    <name evidence="3" type="ORF">K7432_009603</name>
</gene>
<feature type="region of interest" description="Disordered" evidence="1">
    <location>
        <begin position="283"/>
        <end position="321"/>
    </location>
</feature>
<organism evidence="3 4">
    <name type="scientific">Basidiobolus ranarum</name>
    <dbReference type="NCBI Taxonomy" id="34480"/>
    <lineage>
        <taxon>Eukaryota</taxon>
        <taxon>Fungi</taxon>
        <taxon>Fungi incertae sedis</taxon>
        <taxon>Zoopagomycota</taxon>
        <taxon>Entomophthoromycotina</taxon>
        <taxon>Basidiobolomycetes</taxon>
        <taxon>Basidiobolales</taxon>
        <taxon>Basidiobolaceae</taxon>
        <taxon>Basidiobolus</taxon>
    </lineage>
</organism>